<feature type="signal peptide" evidence="1">
    <location>
        <begin position="1"/>
        <end position="21"/>
    </location>
</feature>
<protein>
    <submittedName>
        <fullName evidence="2">Nickel transporter</fullName>
    </submittedName>
</protein>
<evidence type="ECO:0000313" key="2">
    <source>
        <dbReference type="EMBL" id="PSM53292.1"/>
    </source>
</evidence>
<dbReference type="InterPro" id="IPR019613">
    <property type="entry name" value="DUF4198"/>
</dbReference>
<accession>A0A2P8R461</accession>
<dbReference type="Proteomes" id="UP000240535">
    <property type="component" value="Unassembled WGS sequence"/>
</dbReference>
<dbReference type="Pfam" id="PF10670">
    <property type="entry name" value="DUF4198"/>
    <property type="match status" value="1"/>
</dbReference>
<proteinExistence type="predicted"/>
<sequence>MKILRIFLVLTVFLSSAFSHAFWINLSEHTAHKPGHLLVNIGWGHKIPIDDILNSENGSINLEKFQMIDEKGKIFKLYFPEFIAPKPFEEDKNFSIYKADFAFNKISLKDNMLKNTIFESTTKPAFVTQYIDKNGKMRLKQKPLDEIDDVSKVLFALKYQAFAKRYLNYKGKAKPLGHALEIMPKSDMSDLKVGDEVEFEVLFNGEKISLSDKMNEFIRADCENLNQIGGTAYYSFLMDGVAKIRLDKPGQWVISASHDEKVEKDGKLKELFRKTKSVFYMASFSFYVKDR</sequence>
<dbReference type="RefSeq" id="WP_106869941.1">
    <property type="nucleotide sequence ID" value="NZ_CP053841.1"/>
</dbReference>
<gene>
    <name evidence="2" type="ORF">CQ405_01745</name>
</gene>
<dbReference type="EMBL" id="PDHH01000001">
    <property type="protein sequence ID" value="PSM53292.1"/>
    <property type="molecule type" value="Genomic_DNA"/>
</dbReference>
<evidence type="ECO:0000256" key="1">
    <source>
        <dbReference type="SAM" id="SignalP"/>
    </source>
</evidence>
<reference evidence="3" key="1">
    <citation type="submission" date="2017-10" db="EMBL/GenBank/DDBJ databases">
        <title>Campylobacter species from seals.</title>
        <authorList>
            <person name="Gilbert M.J."/>
            <person name="Zomer A.L."/>
            <person name="Timmerman A.J."/>
            <person name="Duim B."/>
            <person name="Wagenaar J.A."/>
        </authorList>
    </citation>
    <scope>NUCLEOTIDE SEQUENCE [LARGE SCALE GENOMIC DNA]</scope>
    <source>
        <strain evidence="3">17S00004-5</strain>
    </source>
</reference>
<organism evidence="2 3">
    <name type="scientific">Campylobacter blaseri</name>
    <dbReference type="NCBI Taxonomy" id="2042961"/>
    <lineage>
        <taxon>Bacteria</taxon>
        <taxon>Pseudomonadati</taxon>
        <taxon>Campylobacterota</taxon>
        <taxon>Epsilonproteobacteria</taxon>
        <taxon>Campylobacterales</taxon>
        <taxon>Campylobacteraceae</taxon>
        <taxon>Campylobacter</taxon>
    </lineage>
</organism>
<keyword evidence="1" id="KW-0732">Signal</keyword>
<dbReference type="OrthoDB" id="5415101at2"/>
<comment type="caution">
    <text evidence="2">The sequence shown here is derived from an EMBL/GenBank/DDBJ whole genome shotgun (WGS) entry which is preliminary data.</text>
</comment>
<name>A0A2P8R461_9BACT</name>
<evidence type="ECO:0000313" key="3">
    <source>
        <dbReference type="Proteomes" id="UP000240535"/>
    </source>
</evidence>
<keyword evidence="3" id="KW-1185">Reference proteome</keyword>
<dbReference type="AlphaFoldDB" id="A0A2P8R461"/>
<feature type="chain" id="PRO_5015196200" evidence="1">
    <location>
        <begin position="22"/>
        <end position="291"/>
    </location>
</feature>